<dbReference type="Proteomes" id="UP000094455">
    <property type="component" value="Unassembled WGS sequence"/>
</dbReference>
<dbReference type="STRING" id="763406.A0A1E3NFG8"/>
<dbReference type="RefSeq" id="XP_019015441.1">
    <property type="nucleotide sequence ID" value="XM_019162095.1"/>
</dbReference>
<dbReference type="SUPFAM" id="SSF55856">
    <property type="entry name" value="Cytochrome b5-like heme/steroid binding domain"/>
    <property type="match status" value="1"/>
</dbReference>
<feature type="non-terminal residue" evidence="6">
    <location>
        <position position="1"/>
    </location>
</feature>
<dbReference type="GO" id="GO:0016020">
    <property type="term" value="C:membrane"/>
    <property type="evidence" value="ECO:0007669"/>
    <property type="project" value="TreeGrafter"/>
</dbReference>
<protein>
    <recommendedName>
        <fullName evidence="5">Cytochrome b5 heme-binding domain-containing protein</fullName>
    </recommendedName>
</protein>
<dbReference type="SMART" id="SM01117">
    <property type="entry name" value="Cyt-b5"/>
    <property type="match status" value="1"/>
</dbReference>
<dbReference type="AlphaFoldDB" id="A0A1E3NFG8"/>
<accession>A0A1E3NFG8</accession>
<dbReference type="GO" id="GO:0020037">
    <property type="term" value="F:heme binding"/>
    <property type="evidence" value="ECO:0007669"/>
    <property type="project" value="TreeGrafter"/>
</dbReference>
<name>A0A1E3NFG8_9ASCO</name>
<proteinExistence type="inferred from homology"/>
<evidence type="ECO:0000313" key="7">
    <source>
        <dbReference type="Proteomes" id="UP000094455"/>
    </source>
</evidence>
<dbReference type="GO" id="GO:0046872">
    <property type="term" value="F:metal ion binding"/>
    <property type="evidence" value="ECO:0007669"/>
    <property type="project" value="UniProtKB-KW"/>
</dbReference>
<dbReference type="InterPro" id="IPR036400">
    <property type="entry name" value="Cyt_B5-like_heme/steroid_sf"/>
</dbReference>
<keyword evidence="3" id="KW-0408">Iron</keyword>
<evidence type="ECO:0000256" key="2">
    <source>
        <dbReference type="ARBA" id="ARBA00022723"/>
    </source>
</evidence>
<keyword evidence="7" id="KW-1185">Reference proteome</keyword>
<dbReference type="PANTHER" id="PTHR19359">
    <property type="entry name" value="CYTOCHROME B5"/>
    <property type="match status" value="1"/>
</dbReference>
<keyword evidence="2" id="KW-0479">Metal-binding</keyword>
<evidence type="ECO:0000256" key="3">
    <source>
        <dbReference type="ARBA" id="ARBA00023004"/>
    </source>
</evidence>
<dbReference type="InterPro" id="IPR050668">
    <property type="entry name" value="Cytochrome_b5"/>
</dbReference>
<evidence type="ECO:0000259" key="5">
    <source>
        <dbReference type="PROSITE" id="PS50255"/>
    </source>
</evidence>
<dbReference type="Pfam" id="PF00173">
    <property type="entry name" value="Cyt-b5"/>
    <property type="match status" value="1"/>
</dbReference>
<evidence type="ECO:0000313" key="6">
    <source>
        <dbReference type="EMBL" id="ODQ44328.1"/>
    </source>
</evidence>
<gene>
    <name evidence="6" type="ORF">PICMEDRAFT_18949</name>
</gene>
<keyword evidence="1" id="KW-0349">Heme</keyword>
<dbReference type="InterPro" id="IPR001199">
    <property type="entry name" value="Cyt_B5-like_heme/steroid-bd"/>
</dbReference>
<dbReference type="GeneID" id="30178782"/>
<dbReference type="PRINTS" id="PR00363">
    <property type="entry name" value="CYTOCHROMEB5"/>
</dbReference>
<feature type="non-terminal residue" evidence="6">
    <location>
        <position position="69"/>
    </location>
</feature>
<dbReference type="PROSITE" id="PS50255">
    <property type="entry name" value="CYTOCHROME_B5_2"/>
    <property type="match status" value="1"/>
</dbReference>
<evidence type="ECO:0000256" key="4">
    <source>
        <dbReference type="ARBA" id="ARBA00038168"/>
    </source>
</evidence>
<feature type="domain" description="Cytochrome b5 heme-binding" evidence="5">
    <location>
        <begin position="1"/>
        <end position="69"/>
    </location>
</feature>
<dbReference type="EMBL" id="KV454007">
    <property type="protein sequence ID" value="ODQ44328.1"/>
    <property type="molecule type" value="Genomic_DNA"/>
</dbReference>
<sequence>INKVRLNEKPDGIWMMIHGYVFDIVNLLEHHPGGAECLLDCAGVDATRVFDDVGHSDIAWEMLENCCVG</sequence>
<comment type="similarity">
    <text evidence="4">Belongs to the cytochrome b5 family.</text>
</comment>
<dbReference type="Gene3D" id="3.10.120.10">
    <property type="entry name" value="Cytochrome b5-like heme/steroid binding domain"/>
    <property type="match status" value="1"/>
</dbReference>
<reference evidence="6 7" key="1">
    <citation type="journal article" date="2016" name="Proc. Natl. Acad. Sci. U.S.A.">
        <title>Comparative genomics of biotechnologically important yeasts.</title>
        <authorList>
            <person name="Riley R."/>
            <person name="Haridas S."/>
            <person name="Wolfe K.H."/>
            <person name="Lopes M.R."/>
            <person name="Hittinger C.T."/>
            <person name="Goeker M."/>
            <person name="Salamov A.A."/>
            <person name="Wisecaver J.H."/>
            <person name="Long T.M."/>
            <person name="Calvey C.H."/>
            <person name="Aerts A.L."/>
            <person name="Barry K.W."/>
            <person name="Choi C."/>
            <person name="Clum A."/>
            <person name="Coughlan A.Y."/>
            <person name="Deshpande S."/>
            <person name="Douglass A.P."/>
            <person name="Hanson S.J."/>
            <person name="Klenk H.-P."/>
            <person name="LaButti K.M."/>
            <person name="Lapidus A."/>
            <person name="Lindquist E.A."/>
            <person name="Lipzen A.M."/>
            <person name="Meier-Kolthoff J.P."/>
            <person name="Ohm R.A."/>
            <person name="Otillar R.P."/>
            <person name="Pangilinan J.L."/>
            <person name="Peng Y."/>
            <person name="Rokas A."/>
            <person name="Rosa C.A."/>
            <person name="Scheuner C."/>
            <person name="Sibirny A.A."/>
            <person name="Slot J.C."/>
            <person name="Stielow J.B."/>
            <person name="Sun H."/>
            <person name="Kurtzman C.P."/>
            <person name="Blackwell M."/>
            <person name="Grigoriev I.V."/>
            <person name="Jeffries T.W."/>
        </authorList>
    </citation>
    <scope>NUCLEOTIDE SEQUENCE [LARGE SCALE GENOMIC DNA]</scope>
    <source>
        <strain evidence="6 7">NRRL Y-2026</strain>
    </source>
</reference>
<dbReference type="OrthoDB" id="3997666at2759"/>
<evidence type="ECO:0000256" key="1">
    <source>
        <dbReference type="ARBA" id="ARBA00022617"/>
    </source>
</evidence>
<dbReference type="PANTHER" id="PTHR19359:SF95">
    <property type="entry name" value="CYTOCHROME B5 TYPE B"/>
    <property type="match status" value="1"/>
</dbReference>
<organism evidence="6 7">
    <name type="scientific">Pichia membranifaciens NRRL Y-2026</name>
    <dbReference type="NCBI Taxonomy" id="763406"/>
    <lineage>
        <taxon>Eukaryota</taxon>
        <taxon>Fungi</taxon>
        <taxon>Dikarya</taxon>
        <taxon>Ascomycota</taxon>
        <taxon>Saccharomycotina</taxon>
        <taxon>Pichiomycetes</taxon>
        <taxon>Pichiales</taxon>
        <taxon>Pichiaceae</taxon>
        <taxon>Pichia</taxon>
    </lineage>
</organism>